<dbReference type="Proteomes" id="UP000499080">
    <property type="component" value="Unassembled WGS sequence"/>
</dbReference>
<sequence>MHFNIETDHKPLIPIFSKKNSDDLSPRLQRIKLRMMKFSYTIVHIPGKELFATDALSRNLQKVPCKREELEAEINAFIQMITNSLPASSRRLDELRAAQLKDENWQKLTDYMYRKDGRQRKKLIHYAILAKAL</sequence>
<gene>
    <name evidence="1" type="ORF">AVEN_49393_1</name>
</gene>
<dbReference type="PANTHER" id="PTHR37984:SF9">
    <property type="entry name" value="INTEGRASE CATALYTIC DOMAIN-CONTAINING PROTEIN"/>
    <property type="match status" value="1"/>
</dbReference>
<reference evidence="1 2" key="1">
    <citation type="journal article" date="2019" name="Sci. Rep.">
        <title>Orb-weaving spider Araneus ventricosus genome elucidates the spidroin gene catalogue.</title>
        <authorList>
            <person name="Kono N."/>
            <person name="Nakamura H."/>
            <person name="Ohtoshi R."/>
            <person name="Moran D.A.P."/>
            <person name="Shinohara A."/>
            <person name="Yoshida Y."/>
            <person name="Fujiwara M."/>
            <person name="Mori M."/>
            <person name="Tomita M."/>
            <person name="Arakawa K."/>
        </authorList>
    </citation>
    <scope>NUCLEOTIDE SEQUENCE [LARGE SCALE GENOMIC DNA]</scope>
</reference>
<evidence type="ECO:0000313" key="1">
    <source>
        <dbReference type="EMBL" id="GBM06003.1"/>
    </source>
</evidence>
<name>A0A4Y2CNS0_ARAVE</name>
<dbReference type="AlphaFoldDB" id="A0A4Y2CNS0"/>
<protein>
    <recommendedName>
        <fullName evidence="3">Reverse transcriptase RNase H-like domain-containing protein</fullName>
    </recommendedName>
</protein>
<proteinExistence type="predicted"/>
<evidence type="ECO:0008006" key="3">
    <source>
        <dbReference type="Google" id="ProtNLM"/>
    </source>
</evidence>
<dbReference type="PANTHER" id="PTHR37984">
    <property type="entry name" value="PROTEIN CBG26694"/>
    <property type="match status" value="1"/>
</dbReference>
<dbReference type="OrthoDB" id="427924at2759"/>
<dbReference type="EMBL" id="BGPR01000222">
    <property type="protein sequence ID" value="GBM06003.1"/>
    <property type="molecule type" value="Genomic_DNA"/>
</dbReference>
<organism evidence="1 2">
    <name type="scientific">Araneus ventricosus</name>
    <name type="common">Orbweaver spider</name>
    <name type="synonym">Epeira ventricosa</name>
    <dbReference type="NCBI Taxonomy" id="182803"/>
    <lineage>
        <taxon>Eukaryota</taxon>
        <taxon>Metazoa</taxon>
        <taxon>Ecdysozoa</taxon>
        <taxon>Arthropoda</taxon>
        <taxon>Chelicerata</taxon>
        <taxon>Arachnida</taxon>
        <taxon>Araneae</taxon>
        <taxon>Araneomorphae</taxon>
        <taxon>Entelegynae</taxon>
        <taxon>Araneoidea</taxon>
        <taxon>Araneidae</taxon>
        <taxon>Araneus</taxon>
    </lineage>
</organism>
<dbReference type="InterPro" id="IPR050951">
    <property type="entry name" value="Retrovirus_Pol_polyprotein"/>
</dbReference>
<keyword evidence="2" id="KW-1185">Reference proteome</keyword>
<evidence type="ECO:0000313" key="2">
    <source>
        <dbReference type="Proteomes" id="UP000499080"/>
    </source>
</evidence>
<accession>A0A4Y2CNS0</accession>
<comment type="caution">
    <text evidence="1">The sequence shown here is derived from an EMBL/GenBank/DDBJ whole genome shotgun (WGS) entry which is preliminary data.</text>
</comment>